<evidence type="ECO:0000256" key="2">
    <source>
        <dbReference type="ARBA" id="ARBA00009592"/>
    </source>
</evidence>
<keyword evidence="8" id="KW-1133">Transmembrane helix</keyword>
<dbReference type="Gene3D" id="3.80.10.10">
    <property type="entry name" value="Ribonuclease Inhibitor"/>
    <property type="match status" value="4"/>
</dbReference>
<evidence type="ECO:0000256" key="9">
    <source>
        <dbReference type="ARBA" id="ARBA00023136"/>
    </source>
</evidence>
<evidence type="ECO:0000256" key="5">
    <source>
        <dbReference type="ARBA" id="ARBA00022692"/>
    </source>
</evidence>
<feature type="domain" description="Disease resistance R13L4/SHOC-2-like LRR" evidence="13">
    <location>
        <begin position="272"/>
        <end position="435"/>
    </location>
</feature>
<dbReference type="Pfam" id="PF00560">
    <property type="entry name" value="LRR_1"/>
    <property type="match status" value="9"/>
</dbReference>
<dbReference type="FunFam" id="3.80.10.10:FF:000213">
    <property type="entry name" value="Tyrosine-sulfated glycopeptide receptor 1"/>
    <property type="match status" value="1"/>
</dbReference>
<evidence type="ECO:0000256" key="11">
    <source>
        <dbReference type="ARBA" id="ARBA00023180"/>
    </source>
</evidence>
<evidence type="ECO:0000259" key="13">
    <source>
        <dbReference type="Pfam" id="PF23598"/>
    </source>
</evidence>
<gene>
    <name evidence="14" type="primary">EIX2_96</name>
    <name evidence="14" type="ORF">CFP56_004707</name>
</gene>
<evidence type="ECO:0000256" key="7">
    <source>
        <dbReference type="ARBA" id="ARBA00022737"/>
    </source>
</evidence>
<dbReference type="Pfam" id="PF08263">
    <property type="entry name" value="LRRNT_2"/>
    <property type="match status" value="1"/>
</dbReference>
<evidence type="ECO:0000256" key="10">
    <source>
        <dbReference type="ARBA" id="ARBA00023170"/>
    </source>
</evidence>
<evidence type="ECO:0000256" key="1">
    <source>
        <dbReference type="ARBA" id="ARBA00004251"/>
    </source>
</evidence>
<dbReference type="FunFam" id="3.80.10.10:FF:000041">
    <property type="entry name" value="LRR receptor-like serine/threonine-protein kinase ERECTA"/>
    <property type="match status" value="1"/>
</dbReference>
<accession>A0AAW0MAB5</accession>
<feature type="domain" description="Leucine-rich repeat-containing N-terminal plant-type" evidence="12">
    <location>
        <begin position="40"/>
        <end position="78"/>
    </location>
</feature>
<dbReference type="AlphaFoldDB" id="A0AAW0MAB5"/>
<dbReference type="SMART" id="SM00369">
    <property type="entry name" value="LRR_TYP"/>
    <property type="match status" value="10"/>
</dbReference>
<name>A0AAW0MAB5_QUESU</name>
<keyword evidence="6" id="KW-0732">Signal</keyword>
<keyword evidence="15" id="KW-1185">Reference proteome</keyword>
<evidence type="ECO:0000259" key="12">
    <source>
        <dbReference type="Pfam" id="PF08263"/>
    </source>
</evidence>
<dbReference type="InterPro" id="IPR046956">
    <property type="entry name" value="RLP23-like"/>
</dbReference>
<dbReference type="InterPro" id="IPR032675">
    <property type="entry name" value="LRR_dom_sf"/>
</dbReference>
<evidence type="ECO:0000256" key="3">
    <source>
        <dbReference type="ARBA" id="ARBA00022475"/>
    </source>
</evidence>
<evidence type="ECO:0000313" key="15">
    <source>
        <dbReference type="Proteomes" id="UP000237347"/>
    </source>
</evidence>
<keyword evidence="9" id="KW-0472">Membrane</keyword>
<comment type="similarity">
    <text evidence="2">Belongs to the RLP family.</text>
</comment>
<dbReference type="SUPFAM" id="SSF52047">
    <property type="entry name" value="RNI-like"/>
    <property type="match status" value="1"/>
</dbReference>
<dbReference type="FunFam" id="3.80.10.10:FF:001347">
    <property type="entry name" value="LRR receptor-like serine/threonine-protein kinase GSO2"/>
    <property type="match status" value="1"/>
</dbReference>
<dbReference type="EMBL" id="PKMF04000011">
    <property type="protein sequence ID" value="KAK7859656.1"/>
    <property type="molecule type" value="Genomic_DNA"/>
</dbReference>
<dbReference type="PANTHER" id="PTHR48063:SF98">
    <property type="entry name" value="LRR RECEPTOR-LIKE SERINE_THREONINE-PROTEIN KINASE FLS2"/>
    <property type="match status" value="1"/>
</dbReference>
<comment type="caution">
    <text evidence="14">The sequence shown here is derived from an EMBL/GenBank/DDBJ whole genome shotgun (WGS) entry which is preliminary data.</text>
</comment>
<keyword evidence="10" id="KW-0675">Receptor</keyword>
<keyword evidence="11" id="KW-0325">Glycoprotein</keyword>
<protein>
    <submittedName>
        <fullName evidence="14">Receptor-like protein eix2</fullName>
    </submittedName>
</protein>
<keyword evidence="5" id="KW-0812">Transmembrane</keyword>
<dbReference type="InterPro" id="IPR001611">
    <property type="entry name" value="Leu-rich_rpt"/>
</dbReference>
<dbReference type="InterPro" id="IPR055414">
    <property type="entry name" value="LRR_R13L4/SHOC2-like"/>
</dbReference>
<dbReference type="SUPFAM" id="SSF52058">
    <property type="entry name" value="L domain-like"/>
    <property type="match status" value="2"/>
</dbReference>
<keyword evidence="4" id="KW-0433">Leucine-rich repeat</keyword>
<dbReference type="GO" id="GO:0005886">
    <property type="term" value="C:plasma membrane"/>
    <property type="evidence" value="ECO:0007669"/>
    <property type="project" value="UniProtKB-SubCell"/>
</dbReference>
<organism evidence="14 15">
    <name type="scientific">Quercus suber</name>
    <name type="common">Cork oak</name>
    <dbReference type="NCBI Taxonomy" id="58331"/>
    <lineage>
        <taxon>Eukaryota</taxon>
        <taxon>Viridiplantae</taxon>
        <taxon>Streptophyta</taxon>
        <taxon>Embryophyta</taxon>
        <taxon>Tracheophyta</taxon>
        <taxon>Spermatophyta</taxon>
        <taxon>Magnoliopsida</taxon>
        <taxon>eudicotyledons</taxon>
        <taxon>Gunneridae</taxon>
        <taxon>Pentapetalae</taxon>
        <taxon>rosids</taxon>
        <taxon>fabids</taxon>
        <taxon>Fagales</taxon>
        <taxon>Fagaceae</taxon>
        <taxon>Quercus</taxon>
    </lineage>
</organism>
<dbReference type="InterPro" id="IPR003591">
    <property type="entry name" value="Leu-rich_rpt_typical-subtyp"/>
</dbReference>
<proteinExistence type="inferred from homology"/>
<dbReference type="InterPro" id="IPR013210">
    <property type="entry name" value="LRR_N_plant-typ"/>
</dbReference>
<reference evidence="14 15" key="1">
    <citation type="journal article" date="2018" name="Sci. Data">
        <title>The draft genome sequence of cork oak.</title>
        <authorList>
            <person name="Ramos A.M."/>
            <person name="Usie A."/>
            <person name="Barbosa P."/>
            <person name="Barros P.M."/>
            <person name="Capote T."/>
            <person name="Chaves I."/>
            <person name="Simoes F."/>
            <person name="Abreu I."/>
            <person name="Carrasquinho I."/>
            <person name="Faro C."/>
            <person name="Guimaraes J.B."/>
            <person name="Mendonca D."/>
            <person name="Nobrega F."/>
            <person name="Rodrigues L."/>
            <person name="Saibo N.J.M."/>
            <person name="Varela M.C."/>
            <person name="Egas C."/>
            <person name="Matos J."/>
            <person name="Miguel C.M."/>
            <person name="Oliveira M.M."/>
            <person name="Ricardo C.P."/>
            <person name="Goncalves S."/>
        </authorList>
    </citation>
    <scope>NUCLEOTIDE SEQUENCE [LARGE SCALE GENOMIC DNA]</scope>
    <source>
        <strain evidence="15">cv. HL8</strain>
    </source>
</reference>
<keyword evidence="7" id="KW-0677">Repeat</keyword>
<dbReference type="Pfam" id="PF23598">
    <property type="entry name" value="LRR_14"/>
    <property type="match status" value="1"/>
</dbReference>
<dbReference type="PANTHER" id="PTHR48063">
    <property type="entry name" value="LRR RECEPTOR-LIKE KINASE"/>
    <property type="match status" value="1"/>
</dbReference>
<evidence type="ECO:0000256" key="4">
    <source>
        <dbReference type="ARBA" id="ARBA00022614"/>
    </source>
</evidence>
<keyword evidence="3" id="KW-1003">Cell membrane</keyword>
<evidence type="ECO:0000313" key="14">
    <source>
        <dbReference type="EMBL" id="KAK7859656.1"/>
    </source>
</evidence>
<sequence length="1065" mass="120270">MAASFANFHVLFLIWFLSATFSLSFYFFKAESISNVSCNQKDKQALLTLKRGLTDHGHVLSSWSDHKDCCIWDRVFCDNKTGRVSELHLSYSRLGGEISGSLLQLEHLNYLDLSGNDFNCTPIPAFLGSMYSLTDLDLSNANFCGLIPHQLGNLSSLHYLFLWNNSNIYVDNLRWMSGLSAIQYLDLSSADLHREVDWLQIMSKFPSLSELYLQNCQLDSLNPSLGFVNFTSLRVLFLSENHFSHEIPNWFSNLSTSLLELELYNSSLKGNIPPSIFNLEKLEYLNLGFNKLTEQIPEPLGQLKLLTYLDLGFNSLNGPIPSSVGNLSRIRSLYLDQNQLNGTIPKSLGFLSKLETFFVGDNSFTSTVDEGHFTKLSKLKSLYMSKASLIFNVNSNWVPPFQLNYASMSSIKIGPNFPSWLQSQRSLSFLDMSMSGISGKAPGWFWNGTSNITFINLSNNHIECDVSNIFLSSSVKVLNIANNSFYGPISTFLCQKKIRKNKLEILDVSNNLLSGELSHCWKYWQSLIHLNLGSNNLVGRIPYSMGALVNLQSLRLQNNSICGDIPSSLKKCSNLRLIDMGNNHLSIIPLWIGEMTNLLVLRLRMSEFKGYIPQQICQLSSLRVLDLANNSLSGSIPNCLKNISAMAFPNSYDISFFSMSFSYSYAYEYYVANVQLVPKGKEMEYKENLNLVRLIDLSSNNLSGSIPVEISDLSELRFLNLSRNHLMGKIPEKIGSMKELESVDLSRNHLSGKIPPSMSNLTFLSLLDLSYNNLSGRIPSSTQLQSFDALRYIGNPQLCGDPLPKNCTIEEQFLNRSPIGSVEDDSKNSSFYIGMGVGFATGFWAICGALFFNRTWRHAYFRFADEIKDWIYVTTMIKMNLLEKLRVCLMYYFIGCPLISIFFLMNRLGRDVDEAKAEQFNEMACKTSLADQQKQLQENIHAQIKSFSLCINEILLLYTKRIAEAQELPPQPIAAPCQSGLGFDIGRNGQPTDPPVLIDIRQCLDWKCIGGNTYRGPDYVQRKSQLIITKFPHLVLIVYKLDGEILHKEASQELNIQLQPFGKEC</sequence>
<evidence type="ECO:0000256" key="8">
    <source>
        <dbReference type="ARBA" id="ARBA00022989"/>
    </source>
</evidence>
<dbReference type="Proteomes" id="UP000237347">
    <property type="component" value="Unassembled WGS sequence"/>
</dbReference>
<evidence type="ECO:0000256" key="6">
    <source>
        <dbReference type="ARBA" id="ARBA00022729"/>
    </source>
</evidence>
<comment type="subcellular location">
    <subcellularLocation>
        <location evidence="1">Cell membrane</location>
        <topology evidence="1">Single-pass type I membrane protein</topology>
    </subcellularLocation>
</comment>